<dbReference type="FunFam" id="1.10.600.10:FF:000001">
    <property type="entry name" value="Geranylgeranyl diphosphate synthase"/>
    <property type="match status" value="1"/>
</dbReference>
<dbReference type="EC" id="2.5.1.10" evidence="3"/>
<dbReference type="PROSITE" id="PS00444">
    <property type="entry name" value="POLYPRENYL_SYNTHASE_2"/>
    <property type="match status" value="1"/>
</dbReference>
<evidence type="ECO:0000256" key="5">
    <source>
        <dbReference type="ARBA" id="ARBA00022679"/>
    </source>
</evidence>
<dbReference type="PANTHER" id="PTHR43281">
    <property type="entry name" value="FARNESYL DIPHOSPHATE SYNTHASE"/>
    <property type="match status" value="1"/>
</dbReference>
<name>A0A1M7BFP9_9BACL</name>
<evidence type="ECO:0000256" key="10">
    <source>
        <dbReference type="ARBA" id="ARBA00032873"/>
    </source>
</evidence>
<dbReference type="SFLD" id="SFLDS00005">
    <property type="entry name" value="Isoprenoid_Synthase_Type_I"/>
    <property type="match status" value="1"/>
</dbReference>
<dbReference type="OrthoDB" id="9805316at2"/>
<evidence type="ECO:0000256" key="7">
    <source>
        <dbReference type="ARBA" id="ARBA00022842"/>
    </source>
</evidence>
<dbReference type="NCBIfam" id="NF045485">
    <property type="entry name" value="FPPsyn"/>
    <property type="match status" value="1"/>
</dbReference>
<gene>
    <name evidence="13" type="ORF">SAMN02745189_00438</name>
</gene>
<dbReference type="InterPro" id="IPR008949">
    <property type="entry name" value="Isoprenoid_synthase_dom_sf"/>
</dbReference>
<comment type="similarity">
    <text evidence="2 12">Belongs to the FPP/GGPP synthase family.</text>
</comment>
<dbReference type="PANTHER" id="PTHR43281:SF1">
    <property type="entry name" value="FARNESYL DIPHOSPHATE SYNTHASE"/>
    <property type="match status" value="1"/>
</dbReference>
<evidence type="ECO:0000256" key="1">
    <source>
        <dbReference type="ARBA" id="ARBA00001946"/>
    </source>
</evidence>
<protein>
    <recommendedName>
        <fullName evidence="4">Farnesyl diphosphate synthase</fullName>
        <ecNumber evidence="3">2.5.1.10</ecNumber>
    </recommendedName>
    <alternativeName>
        <fullName evidence="10">(2E,6E)-farnesyl diphosphate synthase</fullName>
    </alternativeName>
    <alternativeName>
        <fullName evidence="9">Geranyltranstransferase</fullName>
    </alternativeName>
</protein>
<dbReference type="STRING" id="1123231.SAMN02745189_00438"/>
<keyword evidence="8" id="KW-0414">Isoprene biosynthesis</keyword>
<accession>A0A1M7BFP9</accession>
<evidence type="ECO:0000313" key="14">
    <source>
        <dbReference type="Proteomes" id="UP000184206"/>
    </source>
</evidence>
<dbReference type="CDD" id="cd00685">
    <property type="entry name" value="Trans_IPPS_HT"/>
    <property type="match status" value="1"/>
</dbReference>
<dbReference type="SUPFAM" id="SSF48576">
    <property type="entry name" value="Terpenoid synthases"/>
    <property type="match status" value="1"/>
</dbReference>
<dbReference type="Gene3D" id="1.10.600.10">
    <property type="entry name" value="Farnesyl Diphosphate Synthase"/>
    <property type="match status" value="1"/>
</dbReference>
<dbReference type="Proteomes" id="UP000184206">
    <property type="component" value="Unassembled WGS sequence"/>
</dbReference>
<dbReference type="InterPro" id="IPR033749">
    <property type="entry name" value="Polyprenyl_synt_CS"/>
</dbReference>
<comment type="catalytic activity">
    <reaction evidence="11">
        <text>isopentenyl diphosphate + (2E)-geranyl diphosphate = (2E,6E)-farnesyl diphosphate + diphosphate</text>
        <dbReference type="Rhea" id="RHEA:19361"/>
        <dbReference type="ChEBI" id="CHEBI:33019"/>
        <dbReference type="ChEBI" id="CHEBI:58057"/>
        <dbReference type="ChEBI" id="CHEBI:128769"/>
        <dbReference type="ChEBI" id="CHEBI:175763"/>
        <dbReference type="EC" id="2.5.1.10"/>
    </reaction>
</comment>
<evidence type="ECO:0000313" key="13">
    <source>
        <dbReference type="EMBL" id="SHL53845.1"/>
    </source>
</evidence>
<sequence>MKNNIEEYMKRIDDVILSHLDGGHVSGTITEAGRYSIKSGGKRFRPYLLFAALDAFSTPLERGLKTAGAIEMIHTYSLIHDDLPAMDDDDLRRGNPTNHKVYGEAAAILAGDNLLTEAFQLIAGDEQLDPATRLEVIRIISNSAGHNGMIGGQMLDIEAENREISFEELEKIHKYKTGRLISAPVHTALVIAGAENHTASHLLSFSEYLGIIFQIRDDILDVTGDVKVTGKNTGSDARKDKVTYVSTFGLEGAKERMEQKVSLAEAELDAVSGTIDVTELKNVLNRFAIRDY</sequence>
<dbReference type="EMBL" id="FRCF01000002">
    <property type="protein sequence ID" value="SHL53845.1"/>
    <property type="molecule type" value="Genomic_DNA"/>
</dbReference>
<dbReference type="PROSITE" id="PS00723">
    <property type="entry name" value="POLYPRENYL_SYNTHASE_1"/>
    <property type="match status" value="1"/>
</dbReference>
<dbReference type="AlphaFoldDB" id="A0A1M7BFP9"/>
<evidence type="ECO:0000256" key="11">
    <source>
        <dbReference type="ARBA" id="ARBA00049399"/>
    </source>
</evidence>
<dbReference type="GO" id="GO:0046872">
    <property type="term" value="F:metal ion binding"/>
    <property type="evidence" value="ECO:0007669"/>
    <property type="project" value="UniProtKB-KW"/>
</dbReference>
<dbReference type="Pfam" id="PF00348">
    <property type="entry name" value="polyprenyl_synt"/>
    <property type="match status" value="1"/>
</dbReference>
<dbReference type="InterPro" id="IPR000092">
    <property type="entry name" value="Polyprenyl_synt"/>
</dbReference>
<evidence type="ECO:0000256" key="8">
    <source>
        <dbReference type="ARBA" id="ARBA00023229"/>
    </source>
</evidence>
<evidence type="ECO:0000256" key="2">
    <source>
        <dbReference type="ARBA" id="ARBA00006706"/>
    </source>
</evidence>
<evidence type="ECO:0000256" key="3">
    <source>
        <dbReference type="ARBA" id="ARBA00012439"/>
    </source>
</evidence>
<dbReference type="GO" id="GO:0004337">
    <property type="term" value="F:(2E,6E)-farnesyl diphosphate synthase activity"/>
    <property type="evidence" value="ECO:0007669"/>
    <property type="project" value="UniProtKB-EC"/>
</dbReference>
<organism evidence="13 14">
    <name type="scientific">Lacicoccus alkaliphilus DSM 16010</name>
    <dbReference type="NCBI Taxonomy" id="1123231"/>
    <lineage>
        <taxon>Bacteria</taxon>
        <taxon>Bacillati</taxon>
        <taxon>Bacillota</taxon>
        <taxon>Bacilli</taxon>
        <taxon>Bacillales</taxon>
        <taxon>Salinicoccaceae</taxon>
        <taxon>Lacicoccus</taxon>
    </lineage>
</organism>
<dbReference type="RefSeq" id="WP_072707835.1">
    <property type="nucleotide sequence ID" value="NZ_FRCF01000002.1"/>
</dbReference>
<keyword evidence="14" id="KW-1185">Reference proteome</keyword>
<reference evidence="13 14" key="1">
    <citation type="submission" date="2016-11" db="EMBL/GenBank/DDBJ databases">
        <authorList>
            <person name="Jaros S."/>
            <person name="Januszkiewicz K."/>
            <person name="Wedrychowicz H."/>
        </authorList>
    </citation>
    <scope>NUCLEOTIDE SEQUENCE [LARGE SCALE GENOMIC DNA]</scope>
    <source>
        <strain evidence="13 14">DSM 16010</strain>
    </source>
</reference>
<comment type="cofactor">
    <cofactor evidence="1">
        <name>Mg(2+)</name>
        <dbReference type="ChEBI" id="CHEBI:18420"/>
    </cofactor>
</comment>
<keyword evidence="7" id="KW-0460">Magnesium</keyword>
<dbReference type="InterPro" id="IPR053378">
    <property type="entry name" value="Prenyl_diphosphate_synthase"/>
</dbReference>
<evidence type="ECO:0000256" key="12">
    <source>
        <dbReference type="RuleBase" id="RU004466"/>
    </source>
</evidence>
<keyword evidence="5 12" id="KW-0808">Transferase</keyword>
<evidence type="ECO:0000256" key="9">
    <source>
        <dbReference type="ARBA" id="ARBA00032380"/>
    </source>
</evidence>
<proteinExistence type="inferred from homology"/>
<dbReference type="GO" id="GO:0005737">
    <property type="term" value="C:cytoplasm"/>
    <property type="evidence" value="ECO:0007669"/>
    <property type="project" value="UniProtKB-ARBA"/>
</dbReference>
<evidence type="ECO:0000256" key="4">
    <source>
        <dbReference type="ARBA" id="ARBA00015100"/>
    </source>
</evidence>
<keyword evidence="6" id="KW-0479">Metal-binding</keyword>
<dbReference type="SFLD" id="SFLDG01017">
    <property type="entry name" value="Polyprenyl_Transferase_Like"/>
    <property type="match status" value="1"/>
</dbReference>
<dbReference type="GO" id="GO:0016114">
    <property type="term" value="P:terpenoid biosynthetic process"/>
    <property type="evidence" value="ECO:0007669"/>
    <property type="project" value="UniProtKB-ARBA"/>
</dbReference>
<evidence type="ECO:0000256" key="6">
    <source>
        <dbReference type="ARBA" id="ARBA00022723"/>
    </source>
</evidence>